<dbReference type="KEGG" id="haj:DU500_13650"/>
<dbReference type="Pfam" id="PF25951">
    <property type="entry name" value="DUF7989"/>
    <property type="match status" value="1"/>
</dbReference>
<keyword evidence="3" id="KW-1185">Reference proteome</keyword>
<evidence type="ECO:0000313" key="3">
    <source>
        <dbReference type="Proteomes" id="UP000253273"/>
    </source>
</evidence>
<feature type="region of interest" description="Disordered" evidence="1">
    <location>
        <begin position="1"/>
        <end position="75"/>
    </location>
</feature>
<gene>
    <name evidence="2" type="ORF">DU500_13650</name>
</gene>
<evidence type="ECO:0000256" key="1">
    <source>
        <dbReference type="SAM" id="MobiDB-lite"/>
    </source>
</evidence>
<dbReference type="InterPro" id="IPR058742">
    <property type="entry name" value="DUF7989"/>
</dbReference>
<name>A0A345E5B2_9EURY</name>
<proteinExistence type="predicted"/>
<dbReference type="Proteomes" id="UP000253273">
    <property type="component" value="Chromosome"/>
</dbReference>
<accession>A0A345E5B2</accession>
<organism evidence="2 3">
    <name type="scientific">Haloplanus rubicundus</name>
    <dbReference type="NCBI Taxonomy" id="1547898"/>
    <lineage>
        <taxon>Archaea</taxon>
        <taxon>Methanobacteriati</taxon>
        <taxon>Methanobacteriota</taxon>
        <taxon>Stenosarchaea group</taxon>
        <taxon>Halobacteria</taxon>
        <taxon>Halobacteriales</taxon>
        <taxon>Haloferacaceae</taxon>
        <taxon>Haloplanus</taxon>
    </lineage>
</organism>
<sequence>MGSVDHSHPTQRAVAGAYRRGLSADDGLRADGAGEESDDDTDAEAPRMRDVSHAPADGDGTNGVWARGETDHDDE</sequence>
<protein>
    <submittedName>
        <fullName evidence="2">Uncharacterized protein</fullName>
    </submittedName>
</protein>
<evidence type="ECO:0000313" key="2">
    <source>
        <dbReference type="EMBL" id="AXG07384.1"/>
    </source>
</evidence>
<feature type="compositionally biased region" description="Acidic residues" evidence="1">
    <location>
        <begin position="33"/>
        <end position="43"/>
    </location>
</feature>
<dbReference type="AlphaFoldDB" id="A0A345E5B2"/>
<dbReference type="EMBL" id="CP031150">
    <property type="protein sequence ID" value="AXG07384.1"/>
    <property type="molecule type" value="Genomic_DNA"/>
</dbReference>
<reference evidence="2 3" key="1">
    <citation type="submission" date="2018-07" db="EMBL/GenBank/DDBJ databases">
        <title>Genome sequences of Haloplanus sp. CBA1113.</title>
        <authorList>
            <person name="Kim Y.B."/>
            <person name="Roh S.W."/>
        </authorList>
    </citation>
    <scope>NUCLEOTIDE SEQUENCE [LARGE SCALE GENOMIC DNA]</scope>
    <source>
        <strain evidence="2 3">CBA1113</strain>
    </source>
</reference>